<gene>
    <name evidence="2" type="ORF">RirG_245790</name>
</gene>
<protein>
    <submittedName>
        <fullName evidence="2">Uncharacterized protein</fullName>
    </submittedName>
</protein>
<dbReference type="HOGENOM" id="CLU_2777300_0_0_1"/>
<feature type="region of interest" description="Disordered" evidence="1">
    <location>
        <begin position="1"/>
        <end position="23"/>
    </location>
</feature>
<evidence type="ECO:0000313" key="2">
    <source>
        <dbReference type="EMBL" id="EXX53240.1"/>
    </source>
</evidence>
<feature type="region of interest" description="Disordered" evidence="1">
    <location>
        <begin position="40"/>
        <end position="69"/>
    </location>
</feature>
<proteinExistence type="predicted"/>
<keyword evidence="3" id="KW-1185">Reference proteome</keyword>
<organism evidence="2 3">
    <name type="scientific">Rhizophagus irregularis (strain DAOM 197198w)</name>
    <name type="common">Glomus intraradices</name>
    <dbReference type="NCBI Taxonomy" id="1432141"/>
    <lineage>
        <taxon>Eukaryota</taxon>
        <taxon>Fungi</taxon>
        <taxon>Fungi incertae sedis</taxon>
        <taxon>Mucoromycota</taxon>
        <taxon>Glomeromycotina</taxon>
        <taxon>Glomeromycetes</taxon>
        <taxon>Glomerales</taxon>
        <taxon>Glomeraceae</taxon>
        <taxon>Rhizophagus</taxon>
    </lineage>
</organism>
<dbReference type="EMBL" id="JEMT01029015">
    <property type="protein sequence ID" value="EXX53240.1"/>
    <property type="molecule type" value="Genomic_DNA"/>
</dbReference>
<accession>A0A015IGV5</accession>
<reference evidence="2 3" key="1">
    <citation type="submission" date="2014-02" db="EMBL/GenBank/DDBJ databases">
        <title>Single nucleus genome sequencing reveals high similarity among nuclei of an endomycorrhizal fungus.</title>
        <authorList>
            <person name="Lin K."/>
            <person name="Geurts R."/>
            <person name="Zhang Z."/>
            <person name="Limpens E."/>
            <person name="Saunders D.G."/>
            <person name="Mu D."/>
            <person name="Pang E."/>
            <person name="Cao H."/>
            <person name="Cha H."/>
            <person name="Lin T."/>
            <person name="Zhou Q."/>
            <person name="Shang Y."/>
            <person name="Li Y."/>
            <person name="Ivanov S."/>
            <person name="Sharma T."/>
            <person name="Velzen R.V."/>
            <person name="Ruijter N.D."/>
            <person name="Aanen D.K."/>
            <person name="Win J."/>
            <person name="Kamoun S."/>
            <person name="Bisseling T."/>
            <person name="Huang S."/>
        </authorList>
    </citation>
    <scope>NUCLEOTIDE SEQUENCE [LARGE SCALE GENOMIC DNA]</scope>
    <source>
        <strain evidence="3">DAOM197198w</strain>
    </source>
</reference>
<dbReference type="Proteomes" id="UP000022910">
    <property type="component" value="Unassembled WGS sequence"/>
</dbReference>
<dbReference type="AlphaFoldDB" id="A0A015IGV5"/>
<comment type="caution">
    <text evidence="2">The sequence shown here is derived from an EMBL/GenBank/DDBJ whole genome shotgun (WGS) entry which is preliminary data.</text>
</comment>
<evidence type="ECO:0000256" key="1">
    <source>
        <dbReference type="SAM" id="MobiDB-lite"/>
    </source>
</evidence>
<sequence length="69" mass="8018">MSQHQSALTRQLRERLEGGKREEKLAVESAKKLASQAAYEAASRARENQEFKQLTPKYKPSKPRDIKYR</sequence>
<feature type="compositionally biased region" description="Basic and acidic residues" evidence="1">
    <location>
        <begin position="11"/>
        <end position="23"/>
    </location>
</feature>
<name>A0A015IGV5_RHIIW</name>
<evidence type="ECO:0000313" key="3">
    <source>
        <dbReference type="Proteomes" id="UP000022910"/>
    </source>
</evidence>